<keyword evidence="8" id="KW-0238">DNA-binding</keyword>
<dbReference type="Pfam" id="PF01258">
    <property type="entry name" value="zf-dskA_traR"/>
    <property type="match status" value="1"/>
</dbReference>
<feature type="region of interest" description="Disordered" evidence="6">
    <location>
        <begin position="69"/>
        <end position="93"/>
    </location>
</feature>
<evidence type="ECO:0000256" key="3">
    <source>
        <dbReference type="ARBA" id="ARBA00022833"/>
    </source>
</evidence>
<dbReference type="OrthoDB" id="9803742at2"/>
<keyword evidence="5" id="KW-0175">Coiled coil</keyword>
<dbReference type="InterPro" id="IPR020458">
    <property type="entry name" value="Znf_DskA_TraR_CS"/>
</dbReference>
<dbReference type="RefSeq" id="WP_058891566.1">
    <property type="nucleotide sequence ID" value="NZ_LQBL01000028.1"/>
</dbReference>
<evidence type="ECO:0000256" key="5">
    <source>
        <dbReference type="SAM" id="Coils"/>
    </source>
</evidence>
<keyword evidence="2" id="KW-0863">Zinc-finger</keyword>
<dbReference type="InterPro" id="IPR000962">
    <property type="entry name" value="Znf_DskA_TraR"/>
</dbReference>
<evidence type="ECO:0000256" key="4">
    <source>
        <dbReference type="PROSITE-ProRule" id="PRU00510"/>
    </source>
</evidence>
<dbReference type="PANTHER" id="PTHR33823:SF2">
    <property type="entry name" value="RNA POLYMERASE-BINDING TRANSCRIPTION FACTOR DKSA"/>
    <property type="match status" value="1"/>
</dbReference>
<dbReference type="SUPFAM" id="SSF109635">
    <property type="entry name" value="DnaK suppressor protein DksA, alpha-hairpin domain"/>
    <property type="match status" value="1"/>
</dbReference>
<evidence type="ECO:0000259" key="7">
    <source>
        <dbReference type="Pfam" id="PF01258"/>
    </source>
</evidence>
<evidence type="ECO:0000313" key="9">
    <source>
        <dbReference type="Proteomes" id="UP000054837"/>
    </source>
</evidence>
<dbReference type="Gene3D" id="1.20.120.910">
    <property type="entry name" value="DksA, coiled-coil domain"/>
    <property type="match status" value="1"/>
</dbReference>
<protein>
    <submittedName>
        <fullName evidence="8">DNA-binding protein</fullName>
    </submittedName>
</protein>
<dbReference type="SUPFAM" id="SSF57716">
    <property type="entry name" value="Glucocorticoid receptor-like (DNA-binding domain)"/>
    <property type="match status" value="1"/>
</dbReference>
<evidence type="ECO:0000256" key="6">
    <source>
        <dbReference type="SAM" id="MobiDB-lite"/>
    </source>
</evidence>
<reference evidence="8 9" key="1">
    <citation type="submission" date="2015-12" db="EMBL/GenBank/DDBJ databases">
        <title>Serinicoccus chungangenesis strain CD08_5 genome sequencing and assembly.</title>
        <authorList>
            <person name="Chander A.M."/>
            <person name="Kaur G."/>
            <person name="Nair G.R."/>
            <person name="Dhawan D.K."/>
            <person name="Kochhar R.K."/>
            <person name="Mayilraj S."/>
            <person name="Bhadada S.K."/>
        </authorList>
    </citation>
    <scope>NUCLEOTIDE SEQUENCE [LARGE SCALE GENOMIC DNA]</scope>
    <source>
        <strain evidence="8 9">CD08_5</strain>
    </source>
</reference>
<feature type="zinc finger region" description="dksA C4-type" evidence="4">
    <location>
        <begin position="125"/>
        <end position="149"/>
    </location>
</feature>
<gene>
    <name evidence="8" type="ORF">AVL62_01870</name>
</gene>
<feature type="coiled-coil region" evidence="5">
    <location>
        <begin position="40"/>
        <end position="67"/>
    </location>
</feature>
<evidence type="ECO:0000256" key="2">
    <source>
        <dbReference type="ARBA" id="ARBA00022771"/>
    </source>
</evidence>
<feature type="domain" description="Zinc finger DksA/TraR C4-type" evidence="7">
    <location>
        <begin position="120"/>
        <end position="155"/>
    </location>
</feature>
<dbReference type="PROSITE" id="PS01102">
    <property type="entry name" value="ZF_DKSA_1"/>
    <property type="match status" value="1"/>
</dbReference>
<feature type="region of interest" description="Disordered" evidence="6">
    <location>
        <begin position="1"/>
        <end position="37"/>
    </location>
</feature>
<comment type="caution">
    <text evidence="8">The sequence shown here is derived from an EMBL/GenBank/DDBJ whole genome shotgun (WGS) entry which is preliminary data.</text>
</comment>
<dbReference type="AlphaFoldDB" id="A0A0W8I5M5"/>
<dbReference type="STRING" id="767452.AVL62_01870"/>
<name>A0A0W8I5M5_9MICO</name>
<dbReference type="EMBL" id="LQBL01000028">
    <property type="protein sequence ID" value="KUG53557.1"/>
    <property type="molecule type" value="Genomic_DNA"/>
</dbReference>
<keyword evidence="3" id="KW-0862">Zinc</keyword>
<proteinExistence type="predicted"/>
<sequence>MATSVKKGGPSGASRSDRGTSGSGAHLALSVRDDESPWTAAELDELRGELVAEIDRLRREVEEAEHDLLDRGRSFGDGAGDDQADAGAATWEREHELSVTNNARDLIDQNAHALDRVEAGTYGDCESCGTPIGKMRLQAFPRATLCMTCKQKQERR</sequence>
<dbReference type="InterPro" id="IPR037187">
    <property type="entry name" value="DnaK_N"/>
</dbReference>
<evidence type="ECO:0000313" key="8">
    <source>
        <dbReference type="EMBL" id="KUG53557.1"/>
    </source>
</evidence>
<evidence type="ECO:0000256" key="1">
    <source>
        <dbReference type="ARBA" id="ARBA00022723"/>
    </source>
</evidence>
<dbReference type="PANTHER" id="PTHR33823">
    <property type="entry name" value="RNA POLYMERASE-BINDING TRANSCRIPTION FACTOR DKSA-RELATED"/>
    <property type="match status" value="1"/>
</dbReference>
<organism evidence="8 9">
    <name type="scientific">Serinicoccus chungangensis</name>
    <dbReference type="NCBI Taxonomy" id="767452"/>
    <lineage>
        <taxon>Bacteria</taxon>
        <taxon>Bacillati</taxon>
        <taxon>Actinomycetota</taxon>
        <taxon>Actinomycetes</taxon>
        <taxon>Micrococcales</taxon>
        <taxon>Ornithinimicrobiaceae</taxon>
        <taxon>Serinicoccus</taxon>
    </lineage>
</organism>
<dbReference type="GO" id="GO:0008270">
    <property type="term" value="F:zinc ion binding"/>
    <property type="evidence" value="ECO:0007669"/>
    <property type="project" value="UniProtKB-KW"/>
</dbReference>
<dbReference type="PROSITE" id="PS51128">
    <property type="entry name" value="ZF_DKSA_2"/>
    <property type="match status" value="1"/>
</dbReference>
<keyword evidence="9" id="KW-1185">Reference proteome</keyword>
<keyword evidence="1" id="KW-0479">Metal-binding</keyword>
<accession>A0A0W8I5M5</accession>
<dbReference type="Proteomes" id="UP000054837">
    <property type="component" value="Unassembled WGS sequence"/>
</dbReference>
<dbReference type="GO" id="GO:0003677">
    <property type="term" value="F:DNA binding"/>
    <property type="evidence" value="ECO:0007669"/>
    <property type="project" value="UniProtKB-KW"/>
</dbReference>